<dbReference type="Gene3D" id="3.40.640.10">
    <property type="entry name" value="Type I PLP-dependent aspartate aminotransferase-like (Major domain)"/>
    <property type="match status" value="1"/>
</dbReference>
<keyword evidence="3 8" id="KW-0808">Transferase</keyword>
<dbReference type="InterPro" id="IPR015421">
    <property type="entry name" value="PyrdxlP-dep_Trfase_major"/>
</dbReference>
<dbReference type="SUPFAM" id="SSF53383">
    <property type="entry name" value="PLP-dependent transferases"/>
    <property type="match status" value="1"/>
</dbReference>
<dbReference type="NCBIfam" id="TIGR00474">
    <property type="entry name" value="selA"/>
    <property type="match status" value="1"/>
</dbReference>
<dbReference type="GO" id="GO:0001717">
    <property type="term" value="P:conversion of seryl-tRNAsec to selenocys-tRNAsec"/>
    <property type="evidence" value="ECO:0007669"/>
    <property type="project" value="UniProtKB-UniRule"/>
</dbReference>
<dbReference type="EMBL" id="CDRZ01000013">
    <property type="protein sequence ID" value="CEO87506.1"/>
    <property type="molecule type" value="Genomic_DNA"/>
</dbReference>
<evidence type="ECO:0000256" key="8">
    <source>
        <dbReference type="HAMAP-Rule" id="MF_00423"/>
    </source>
</evidence>
<dbReference type="UniPathway" id="UPA00906">
    <property type="reaction ID" value="UER00896"/>
</dbReference>
<gene>
    <name evidence="8 10" type="primary">selA</name>
    <name evidence="10" type="ORF">SSCH_110006</name>
</gene>
<evidence type="ECO:0000256" key="4">
    <source>
        <dbReference type="ARBA" id="ARBA00022898"/>
    </source>
</evidence>
<evidence type="ECO:0000256" key="9">
    <source>
        <dbReference type="PIRSR" id="PIRSR618319-50"/>
    </source>
</evidence>
<keyword evidence="2 8" id="KW-0963">Cytoplasm</keyword>
<dbReference type="Pfam" id="PF03841">
    <property type="entry name" value="SelA"/>
    <property type="match status" value="1"/>
</dbReference>
<dbReference type="Proteomes" id="UP000046155">
    <property type="component" value="Unassembled WGS sequence"/>
</dbReference>
<proteinExistence type="inferred from homology"/>
<organism evidence="10 11">
    <name type="scientific">Syntrophaceticus schinkii</name>
    <dbReference type="NCBI Taxonomy" id="499207"/>
    <lineage>
        <taxon>Bacteria</taxon>
        <taxon>Bacillati</taxon>
        <taxon>Bacillota</taxon>
        <taxon>Clostridia</taxon>
        <taxon>Thermoanaerobacterales</taxon>
        <taxon>Thermoanaerobacterales Family III. Incertae Sedis</taxon>
        <taxon>Syntrophaceticus</taxon>
    </lineage>
</organism>
<sequence length="302" mass="32698">MRPVINASGVVLHTNLGRAPLSDAAIKAVTNVARGYCNLEMDLDSGERGERYSHVEKLLCELTGAEAALVVNNNAGAVLLALHALAREKEVVVARGELVEIGGSFRIPEVMAQSGAVLREVGTTNRTYPRDYERAVGTDTALFLKVHPSNFRVVGFTREVMRRELVEVGRRHQIPVMEDLGSGVFVDLQQYGIDPEPTVQETLAAGIDIVTVSGDKLLGGPQAGIILGRAEMVQLLKEDPLLRALRIDKMTLAALEATLRAYLQEDVQKKSPCSAHAFHNCSRAGEKGCGIEGSADRHTQKL</sequence>
<dbReference type="InterPro" id="IPR015424">
    <property type="entry name" value="PyrdxlP-dep_Trfase"/>
</dbReference>
<keyword evidence="6 8" id="KW-0711">Selenium</keyword>
<reference evidence="11" key="1">
    <citation type="submission" date="2015-01" db="EMBL/GenBank/DDBJ databases">
        <authorList>
            <person name="Manzoor Shahid"/>
            <person name="Zubair Saima"/>
        </authorList>
    </citation>
    <scope>NUCLEOTIDE SEQUENCE [LARGE SCALE GENOMIC DNA]</scope>
    <source>
        <strain evidence="11">Sp3</strain>
    </source>
</reference>
<dbReference type="HAMAP" id="MF_00423">
    <property type="entry name" value="SelA"/>
    <property type="match status" value="1"/>
</dbReference>
<dbReference type="GO" id="GO:0004125">
    <property type="term" value="F:L-seryl-tRNA(Sec) selenium transferase activity"/>
    <property type="evidence" value="ECO:0007669"/>
    <property type="project" value="UniProtKB-UniRule"/>
</dbReference>
<evidence type="ECO:0000256" key="2">
    <source>
        <dbReference type="ARBA" id="ARBA00022490"/>
    </source>
</evidence>
<comment type="pathway">
    <text evidence="8">Aminoacyl-tRNA biosynthesis; selenocysteinyl-tRNA(Sec) biosynthesis; selenocysteinyl-tRNA(Sec) from L-seryl-tRNA(Sec) (bacterial route): step 1/1.</text>
</comment>
<protein>
    <recommendedName>
        <fullName evidence="8">L-seryl-tRNA(Sec) selenium transferase</fullName>
        <ecNumber evidence="8">2.9.1.1</ecNumber>
    </recommendedName>
    <alternativeName>
        <fullName evidence="8">Selenocysteine synthase</fullName>
        <shortName evidence="8">Sec synthase</shortName>
    </alternativeName>
    <alternativeName>
        <fullName evidence="8">Selenocysteinyl-tRNA(Sec) synthase</fullName>
    </alternativeName>
</protein>
<comment type="function">
    <text evidence="8">Converts seryl-tRNA(Sec) to selenocysteinyl-tRNA(Sec) required for selenoprotein biosynthesis.</text>
</comment>
<dbReference type="GO" id="GO:0001514">
    <property type="term" value="P:selenocysteine incorporation"/>
    <property type="evidence" value="ECO:0007669"/>
    <property type="project" value="UniProtKB-UniRule"/>
</dbReference>
<accession>A0A0B7MHQ1</accession>
<dbReference type="InterPro" id="IPR018319">
    <property type="entry name" value="SelA-like"/>
</dbReference>
<dbReference type="AlphaFoldDB" id="A0A0B7MHQ1"/>
<keyword evidence="5 8" id="KW-0648">Protein biosynthesis</keyword>
<dbReference type="InterPro" id="IPR004534">
    <property type="entry name" value="SelA_trans"/>
</dbReference>
<evidence type="ECO:0000313" key="10">
    <source>
        <dbReference type="EMBL" id="CEO87506.1"/>
    </source>
</evidence>
<comment type="catalytic activity">
    <reaction evidence="8">
        <text>L-seryl-tRNA(Sec) + selenophosphate + H(+) = L-selenocysteinyl-tRNA(Sec) + phosphate</text>
        <dbReference type="Rhea" id="RHEA:22728"/>
        <dbReference type="Rhea" id="RHEA-COMP:9742"/>
        <dbReference type="Rhea" id="RHEA-COMP:9743"/>
        <dbReference type="ChEBI" id="CHEBI:15378"/>
        <dbReference type="ChEBI" id="CHEBI:16144"/>
        <dbReference type="ChEBI" id="CHEBI:43474"/>
        <dbReference type="ChEBI" id="CHEBI:78533"/>
        <dbReference type="ChEBI" id="CHEBI:78573"/>
        <dbReference type="EC" id="2.9.1.1"/>
    </reaction>
</comment>
<evidence type="ECO:0000256" key="6">
    <source>
        <dbReference type="ARBA" id="ARBA00023266"/>
    </source>
</evidence>
<comment type="cofactor">
    <cofactor evidence="1 8 9">
        <name>pyridoxal 5'-phosphate</name>
        <dbReference type="ChEBI" id="CHEBI:597326"/>
    </cofactor>
</comment>
<keyword evidence="4 8" id="KW-0663">Pyridoxal phosphate</keyword>
<dbReference type="GO" id="GO:0005737">
    <property type="term" value="C:cytoplasm"/>
    <property type="evidence" value="ECO:0007669"/>
    <property type="project" value="UniProtKB-SubCell"/>
</dbReference>
<evidence type="ECO:0000313" key="11">
    <source>
        <dbReference type="Proteomes" id="UP000046155"/>
    </source>
</evidence>
<evidence type="ECO:0000256" key="1">
    <source>
        <dbReference type="ARBA" id="ARBA00001933"/>
    </source>
</evidence>
<dbReference type="EC" id="2.9.1.1" evidence="8"/>
<dbReference type="PANTHER" id="PTHR32328">
    <property type="entry name" value="L-SERYL-TRNA(SEC) SELENIUM TRANSFERASE"/>
    <property type="match status" value="1"/>
</dbReference>
<feature type="modified residue" description="N6-(pyridoxal phosphate)lysine" evidence="8 9">
    <location>
        <position position="216"/>
    </location>
</feature>
<dbReference type="PANTHER" id="PTHR32328:SF0">
    <property type="entry name" value="L-SERYL-TRNA(SEC) SELENIUM TRANSFERASE"/>
    <property type="match status" value="1"/>
</dbReference>
<evidence type="ECO:0000256" key="5">
    <source>
        <dbReference type="ARBA" id="ARBA00022917"/>
    </source>
</evidence>
<comment type="similarity">
    <text evidence="7 8">Belongs to the SelA family.</text>
</comment>
<name>A0A0B7MHQ1_9FIRM</name>
<keyword evidence="11" id="KW-1185">Reference proteome</keyword>
<evidence type="ECO:0000256" key="7">
    <source>
        <dbReference type="ARBA" id="ARBA00044507"/>
    </source>
</evidence>
<comment type="subcellular location">
    <subcellularLocation>
        <location evidence="8">Cytoplasm</location>
    </subcellularLocation>
</comment>
<evidence type="ECO:0000256" key="3">
    <source>
        <dbReference type="ARBA" id="ARBA00022679"/>
    </source>
</evidence>